<dbReference type="Gene3D" id="3.90.550.10">
    <property type="entry name" value="Spore Coat Polysaccharide Biosynthesis Protein SpsA, Chain A"/>
    <property type="match status" value="1"/>
</dbReference>
<dbReference type="InterPro" id="IPR019734">
    <property type="entry name" value="TPR_rpt"/>
</dbReference>
<proteinExistence type="predicted"/>
<dbReference type="eggNOG" id="COG0463">
    <property type="taxonomic scope" value="Bacteria"/>
</dbReference>
<evidence type="ECO:0000313" key="3">
    <source>
        <dbReference type="EMBL" id="EFM09009.1"/>
    </source>
</evidence>
<evidence type="ECO:0000313" key="4">
    <source>
        <dbReference type="Proteomes" id="UP000005387"/>
    </source>
</evidence>
<name>E0IEC1_9BACL</name>
<dbReference type="GO" id="GO:0016740">
    <property type="term" value="F:transferase activity"/>
    <property type="evidence" value="ECO:0007669"/>
    <property type="project" value="UniProtKB-KW"/>
</dbReference>
<evidence type="ECO:0000259" key="2">
    <source>
        <dbReference type="Pfam" id="PF00535"/>
    </source>
</evidence>
<keyword evidence="1" id="KW-0802">TPR repeat</keyword>
<dbReference type="InterPro" id="IPR029044">
    <property type="entry name" value="Nucleotide-diphossugar_trans"/>
</dbReference>
<keyword evidence="3" id="KW-0808">Transferase</keyword>
<feature type="repeat" description="TPR" evidence="1">
    <location>
        <begin position="323"/>
        <end position="356"/>
    </location>
</feature>
<reference evidence="3 4" key="1">
    <citation type="submission" date="2010-07" db="EMBL/GenBank/DDBJ databases">
        <title>The draft genome of Paenibacillus curdlanolyticus YK9.</title>
        <authorList>
            <consortium name="US DOE Joint Genome Institute (JGI-PGF)"/>
            <person name="Lucas S."/>
            <person name="Copeland A."/>
            <person name="Lapidus A."/>
            <person name="Cheng J.-F."/>
            <person name="Bruce D."/>
            <person name="Goodwin L."/>
            <person name="Pitluck S."/>
            <person name="Land M.L."/>
            <person name="Hauser L."/>
            <person name="Chang Y.-J."/>
            <person name="Jeffries C."/>
            <person name="Anderson I.J."/>
            <person name="Johnson E."/>
            <person name="Loganathan U."/>
            <person name="Mulhopadhyay B."/>
            <person name="Kyrpides N."/>
            <person name="Woyke T.J."/>
        </authorList>
    </citation>
    <scope>NUCLEOTIDE SEQUENCE [LARGE SCALE GENOMIC DNA]</scope>
    <source>
        <strain evidence="3 4">YK9</strain>
    </source>
</reference>
<dbReference type="PANTHER" id="PTHR43630:SF2">
    <property type="entry name" value="GLYCOSYLTRANSFERASE"/>
    <property type="match status" value="1"/>
</dbReference>
<sequence length="637" mass="72612">MQPSISLCMIVKNEAPSLKRCLDSVKGLVDEIVVVDTGSTDNTIDIALQYTSNVFSFTWMNNFAAARNESIRHATSDWILVLDADEYIQSEDHDKLKSFLSQFDKSIPAGIVLTINNFMSNETDFSQIMESTGARLFVNHPCIHYVEPIHEQLISTDIPINWVSYSFHIFHTGYTKQTVTTKNKSERNMSILMQLQAEKKNDPYYNFVLGNEYANIHEHHNAHQCYIVSYEGTKTTDTWFNHLLDRLIATELQLELYNEASRHIEQGVKLYPQKADYHCLRGVLLEKLGFRKEAALHFSKCLDIFKQAGNTPYWVIQPSFGTTLPMQALADIYRRQGNFEQAVSYWIQALQQQPANYSLLKVCLEHWGHIATITNIIEDLGLIYPNSIPLNQVMLFKIALQTGNRDIAAYYRKNVSSFPIQWSEEDAILDRVLFPDSSSTLQTSGSKSSIPVSIAVLAAITLNDNQYLNPSYISDDAITWVLELQQLLSNRPIDLTKLPGQEGWYAELLLQLWKMQQYDVYYELLQKTANSPVLNALANLLYNSGHIEHALELLLLLLEEQALDSDALLTLAEWGLHHDNIDDAFDMLSIIIESQSNSGAVGLLLEHCNNSRYHDRINKMPIETFPNISTLYPNKLS</sequence>
<dbReference type="SUPFAM" id="SSF48452">
    <property type="entry name" value="TPR-like"/>
    <property type="match status" value="2"/>
</dbReference>
<dbReference type="CDD" id="cd02511">
    <property type="entry name" value="Beta4Glucosyltransferase"/>
    <property type="match status" value="1"/>
</dbReference>
<dbReference type="Proteomes" id="UP000005387">
    <property type="component" value="Unassembled WGS sequence"/>
</dbReference>
<dbReference type="STRING" id="717606.PaecuDRAFT_4012"/>
<dbReference type="EMBL" id="AEDD01000012">
    <property type="protein sequence ID" value="EFM09009.1"/>
    <property type="molecule type" value="Genomic_DNA"/>
</dbReference>
<accession>E0IEC1</accession>
<protein>
    <submittedName>
        <fullName evidence="3">Glycosyl transferase family 2</fullName>
    </submittedName>
</protein>
<organism evidence="3 4">
    <name type="scientific">Paenibacillus curdlanolyticus YK9</name>
    <dbReference type="NCBI Taxonomy" id="717606"/>
    <lineage>
        <taxon>Bacteria</taxon>
        <taxon>Bacillati</taxon>
        <taxon>Bacillota</taxon>
        <taxon>Bacilli</taxon>
        <taxon>Bacillales</taxon>
        <taxon>Paenibacillaceae</taxon>
        <taxon>Paenibacillus</taxon>
    </lineage>
</organism>
<dbReference type="PANTHER" id="PTHR43630">
    <property type="entry name" value="POLY-BETA-1,6-N-ACETYL-D-GLUCOSAMINE SYNTHASE"/>
    <property type="match status" value="1"/>
</dbReference>
<evidence type="ECO:0000256" key="1">
    <source>
        <dbReference type="PROSITE-ProRule" id="PRU00339"/>
    </source>
</evidence>
<keyword evidence="4" id="KW-1185">Reference proteome</keyword>
<dbReference type="InterPro" id="IPR011990">
    <property type="entry name" value="TPR-like_helical_dom_sf"/>
</dbReference>
<feature type="domain" description="Glycosyltransferase 2-like" evidence="2">
    <location>
        <begin position="6"/>
        <end position="116"/>
    </location>
</feature>
<dbReference type="AlphaFoldDB" id="E0IEC1"/>
<dbReference type="SMART" id="SM00028">
    <property type="entry name" value="TPR"/>
    <property type="match status" value="3"/>
</dbReference>
<dbReference type="RefSeq" id="WP_006039995.1">
    <property type="nucleotide sequence ID" value="NZ_AEDD01000012.1"/>
</dbReference>
<dbReference type="PROSITE" id="PS50005">
    <property type="entry name" value="TPR"/>
    <property type="match status" value="1"/>
</dbReference>
<dbReference type="Gene3D" id="1.25.40.10">
    <property type="entry name" value="Tetratricopeptide repeat domain"/>
    <property type="match status" value="1"/>
</dbReference>
<dbReference type="InterPro" id="IPR001173">
    <property type="entry name" value="Glyco_trans_2-like"/>
</dbReference>
<dbReference type="SUPFAM" id="SSF53448">
    <property type="entry name" value="Nucleotide-diphospho-sugar transferases"/>
    <property type="match status" value="1"/>
</dbReference>
<gene>
    <name evidence="3" type="ORF">PaecuDRAFT_4012</name>
</gene>
<dbReference type="OrthoDB" id="9815923at2"/>
<dbReference type="Pfam" id="PF00535">
    <property type="entry name" value="Glycos_transf_2"/>
    <property type="match status" value="1"/>
</dbReference>